<dbReference type="RefSeq" id="WP_238253175.1">
    <property type="nucleotide sequence ID" value="NZ_BPQX01000071.1"/>
</dbReference>
<dbReference type="Pfam" id="PF21784">
    <property type="entry name" value="Bflower"/>
    <property type="match status" value="1"/>
</dbReference>
<accession>A0ABU0HM84</accession>
<evidence type="ECO:0000259" key="2">
    <source>
        <dbReference type="Pfam" id="PF21784"/>
    </source>
</evidence>
<evidence type="ECO:0000256" key="1">
    <source>
        <dbReference type="SAM" id="MobiDB-lite"/>
    </source>
</evidence>
<feature type="region of interest" description="Disordered" evidence="1">
    <location>
        <begin position="86"/>
        <end position="105"/>
    </location>
</feature>
<reference evidence="3 4" key="1">
    <citation type="submission" date="2023-07" db="EMBL/GenBank/DDBJ databases">
        <title>Genomic Encyclopedia of Type Strains, Phase IV (KMG-IV): sequencing the most valuable type-strain genomes for metagenomic binning, comparative biology and taxonomic classification.</title>
        <authorList>
            <person name="Goeker M."/>
        </authorList>
    </citation>
    <scope>NUCLEOTIDE SEQUENCE [LARGE SCALE GENOMIC DNA]</scope>
    <source>
        <strain evidence="3 4">DSM 19562</strain>
    </source>
</reference>
<proteinExistence type="predicted"/>
<name>A0ABU0HM84_9HYPH</name>
<gene>
    <name evidence="3" type="ORF">QO016_002113</name>
</gene>
<comment type="caution">
    <text evidence="3">The sequence shown here is derived from an EMBL/GenBank/DDBJ whole genome shotgun (WGS) entry which is preliminary data.</text>
</comment>
<organism evidence="3 4">
    <name type="scientific">Methylobacterium persicinum</name>
    <dbReference type="NCBI Taxonomy" id="374426"/>
    <lineage>
        <taxon>Bacteria</taxon>
        <taxon>Pseudomonadati</taxon>
        <taxon>Pseudomonadota</taxon>
        <taxon>Alphaproteobacteria</taxon>
        <taxon>Hyphomicrobiales</taxon>
        <taxon>Methylobacteriaceae</taxon>
        <taxon>Methylobacterium</taxon>
    </lineage>
</organism>
<dbReference type="InterPro" id="IPR048911">
    <property type="entry name" value="Bflower"/>
</dbReference>
<sequence length="116" mass="12757">MIEFFDRAGQAAAFCQDGQSICLWDGTPVGYLVNDAVYAFSGRLVGWSQNGWICDEDGKPILFEFDAVGGPEKPKRQTKTAAGLGLPLPIKVTPDPRSPRPTMSHVWSDRRFADLV</sequence>
<evidence type="ECO:0000313" key="3">
    <source>
        <dbReference type="EMBL" id="MDQ0442616.1"/>
    </source>
</evidence>
<evidence type="ECO:0000313" key="4">
    <source>
        <dbReference type="Proteomes" id="UP001236369"/>
    </source>
</evidence>
<dbReference type="EMBL" id="JAUSVV010000004">
    <property type="protein sequence ID" value="MDQ0442616.1"/>
    <property type="molecule type" value="Genomic_DNA"/>
</dbReference>
<feature type="domain" description="4-fold beta flower" evidence="2">
    <location>
        <begin position="3"/>
        <end position="116"/>
    </location>
</feature>
<dbReference type="Proteomes" id="UP001236369">
    <property type="component" value="Unassembled WGS sequence"/>
</dbReference>
<protein>
    <recommendedName>
        <fullName evidence="2">4-fold beta flower domain-containing protein</fullName>
    </recommendedName>
</protein>
<keyword evidence="4" id="KW-1185">Reference proteome</keyword>